<evidence type="ECO:0000313" key="2">
    <source>
        <dbReference type="Proteomes" id="UP000030645"/>
    </source>
</evidence>
<proteinExistence type="predicted"/>
<keyword evidence="2" id="KW-1185">Reference proteome</keyword>
<sequence>MVVKLCCLMASSGYHPGVVLPQQDQAINKAIQDCHPIFPCYGARHEIMRIGSLNLRAYEGEEAWKPISGLSNPSQFVKIESAVKSPLLTDVQALPIGRSQEQNKYSRAMLVRHVTRSPQKGDKGELLGNIGHSNSLLKL</sequence>
<protein>
    <submittedName>
        <fullName evidence="1">Uncharacterized protein</fullName>
    </submittedName>
</protein>
<dbReference type="STRING" id="981085.W9R6Y8"/>
<reference evidence="2" key="1">
    <citation type="submission" date="2013-01" db="EMBL/GenBank/DDBJ databases">
        <title>Draft Genome Sequence of a Mulberry Tree, Morus notabilis C.K. Schneid.</title>
        <authorList>
            <person name="He N."/>
            <person name="Zhao S."/>
        </authorList>
    </citation>
    <scope>NUCLEOTIDE SEQUENCE</scope>
</reference>
<accession>W9R6Y8</accession>
<dbReference type="AlphaFoldDB" id="W9R6Y8"/>
<organism evidence="1 2">
    <name type="scientific">Morus notabilis</name>
    <dbReference type="NCBI Taxonomy" id="981085"/>
    <lineage>
        <taxon>Eukaryota</taxon>
        <taxon>Viridiplantae</taxon>
        <taxon>Streptophyta</taxon>
        <taxon>Embryophyta</taxon>
        <taxon>Tracheophyta</taxon>
        <taxon>Spermatophyta</taxon>
        <taxon>Magnoliopsida</taxon>
        <taxon>eudicotyledons</taxon>
        <taxon>Gunneridae</taxon>
        <taxon>Pentapetalae</taxon>
        <taxon>rosids</taxon>
        <taxon>fabids</taxon>
        <taxon>Rosales</taxon>
        <taxon>Moraceae</taxon>
        <taxon>Moreae</taxon>
        <taxon>Morus</taxon>
    </lineage>
</organism>
<dbReference type="Proteomes" id="UP000030645">
    <property type="component" value="Unassembled WGS sequence"/>
</dbReference>
<dbReference type="PANTHER" id="PTHR35095">
    <property type="entry name" value="OS05G0143300 PROTEIN"/>
    <property type="match status" value="1"/>
</dbReference>
<dbReference type="PANTHER" id="PTHR35095:SF1">
    <property type="entry name" value="OS05G0143300 PROTEIN"/>
    <property type="match status" value="1"/>
</dbReference>
<evidence type="ECO:0000313" key="1">
    <source>
        <dbReference type="EMBL" id="EXB39326.1"/>
    </source>
</evidence>
<name>W9R6Y8_9ROSA</name>
<dbReference type="EMBL" id="KE343721">
    <property type="protein sequence ID" value="EXB39326.1"/>
    <property type="molecule type" value="Genomic_DNA"/>
</dbReference>
<gene>
    <name evidence="1" type="ORF">L484_025021</name>
</gene>